<dbReference type="EMBL" id="OIVN01002791">
    <property type="protein sequence ID" value="SPD06494.1"/>
    <property type="molecule type" value="Genomic_DNA"/>
</dbReference>
<accession>A0A2N9H4M0</accession>
<feature type="compositionally biased region" description="Pro residues" evidence="1">
    <location>
        <begin position="169"/>
        <end position="183"/>
    </location>
</feature>
<gene>
    <name evidence="2" type="ORF">FSB_LOCUS34376</name>
</gene>
<evidence type="ECO:0000256" key="1">
    <source>
        <dbReference type="SAM" id="MobiDB-lite"/>
    </source>
</evidence>
<name>A0A2N9H4M0_FAGSY</name>
<sequence length="210" mass="23069">MRLKFISKNLMEQGELNLQGVFNPKKKAEIEKKKDEQPKQVIWDGHTGSIGRTASQAMSQNITGLAFNLLRVNTVQYSASPSGGLPVPLPRPLVMQMIPSVRPPPLPMPMTSGQQSLLMNQPPPMPPSISMNAPSIHVPLPPGSQFTPVPVPRPYAAIPVTQPNMLMMPQPPLPQGMPPPPPLEEALPPLLDELEPKRQKLDDYLLIPED</sequence>
<proteinExistence type="predicted"/>
<protein>
    <submittedName>
        <fullName evidence="2">Uncharacterized protein</fullName>
    </submittedName>
</protein>
<dbReference type="AlphaFoldDB" id="A0A2N9H4M0"/>
<organism evidence="2">
    <name type="scientific">Fagus sylvatica</name>
    <name type="common">Beechnut</name>
    <dbReference type="NCBI Taxonomy" id="28930"/>
    <lineage>
        <taxon>Eukaryota</taxon>
        <taxon>Viridiplantae</taxon>
        <taxon>Streptophyta</taxon>
        <taxon>Embryophyta</taxon>
        <taxon>Tracheophyta</taxon>
        <taxon>Spermatophyta</taxon>
        <taxon>Magnoliopsida</taxon>
        <taxon>eudicotyledons</taxon>
        <taxon>Gunneridae</taxon>
        <taxon>Pentapetalae</taxon>
        <taxon>rosids</taxon>
        <taxon>fabids</taxon>
        <taxon>Fagales</taxon>
        <taxon>Fagaceae</taxon>
        <taxon>Fagus</taxon>
    </lineage>
</organism>
<evidence type="ECO:0000313" key="2">
    <source>
        <dbReference type="EMBL" id="SPD06494.1"/>
    </source>
</evidence>
<feature type="region of interest" description="Disordered" evidence="1">
    <location>
        <begin position="169"/>
        <end position="188"/>
    </location>
</feature>
<reference evidence="2" key="1">
    <citation type="submission" date="2018-02" db="EMBL/GenBank/DDBJ databases">
        <authorList>
            <person name="Cohen D.B."/>
            <person name="Kent A.D."/>
        </authorList>
    </citation>
    <scope>NUCLEOTIDE SEQUENCE</scope>
</reference>